<keyword evidence="3" id="KW-1185">Reference proteome</keyword>
<feature type="transmembrane region" description="Helical" evidence="1">
    <location>
        <begin position="598"/>
        <end position="616"/>
    </location>
</feature>
<gene>
    <name evidence="2" type="ORF">FHX42_000967</name>
</gene>
<evidence type="ECO:0000313" key="3">
    <source>
        <dbReference type="Proteomes" id="UP000569329"/>
    </source>
</evidence>
<feature type="transmembrane region" description="Helical" evidence="1">
    <location>
        <begin position="556"/>
        <end position="577"/>
    </location>
</feature>
<dbReference type="EMBL" id="JACGWZ010000001">
    <property type="protein sequence ID" value="MBA8823638.1"/>
    <property type="molecule type" value="Genomic_DNA"/>
</dbReference>
<proteinExistence type="predicted"/>
<keyword evidence="1" id="KW-1133">Transmembrane helix</keyword>
<sequence>MRRFARHRRPVALASGVLFLALLLTTLVLWGGRDAELAGVVSFGAAVVALLLTSRPPRGAERSEQADAARRLVEAVRDQETRVLDQLLAESGEPRPATDVEFEPAWWKLPELVRHGTDLGGEEGSLRHVAEFYRAGSTGRMVVLGAGGAGKTVLVLTLLRDLVDTLPADLSEPPSRVPVRISASALAPHLDPAEFTTAGAASRRLWDGIAEYLVSTFELSPDGAHALVRRKWILPILDGLDEMDPDTRDPVLAAAVVQALNEQATPVVLTCGEERYKRLARLPASRTGQDRVLRDALAIRLRPLTIDQVVRHIRDRFPDPTAPRVVQRRWEPVLRQLREDPNSPLARALSSPLRLFLAVTVYHDHTRDPVRLIEVGSDELDQHLVDRLVPAMTNRYEGPSDERDEYRPDAVRRWLRTLAEHLGRQSGGREAAPADLHPHTLWISAGRRRMRWRTALFQGLFSTIALAVAAGVLGYDRGYVIPTELLGRLVHLAAIATLPTTVVLSTVLRGKPRRLDLGLLLTRTGTLRALVGAGTGATAGIAVGFLSGLVHEHQLGLAHGLFHGTVLGSVVGIVHGASHEVFLVDRPSRLIVQSRNHYLAVVCTPALALGLLFGPANGLLHESGASAVTGTLLGTSLGTVLGLLGAAASRSPWARYHVAVRELARRGRLPSRLGPFLDWAHTAGLLRMSGAAVQFRHRELQRWMSGTGVTDSEFGPARTGEGLHR</sequence>
<keyword evidence="1" id="KW-0812">Transmembrane</keyword>
<organism evidence="2 3">
    <name type="scientific">Halosaccharopolyspora lacisalsi</name>
    <dbReference type="NCBI Taxonomy" id="1000566"/>
    <lineage>
        <taxon>Bacteria</taxon>
        <taxon>Bacillati</taxon>
        <taxon>Actinomycetota</taxon>
        <taxon>Actinomycetes</taxon>
        <taxon>Pseudonocardiales</taxon>
        <taxon>Pseudonocardiaceae</taxon>
        <taxon>Halosaccharopolyspora</taxon>
    </lineage>
</organism>
<feature type="transmembrane region" description="Helical" evidence="1">
    <location>
        <begin position="485"/>
        <end position="508"/>
    </location>
</feature>
<feature type="transmembrane region" description="Helical" evidence="1">
    <location>
        <begin position="12"/>
        <end position="31"/>
    </location>
</feature>
<evidence type="ECO:0008006" key="4">
    <source>
        <dbReference type="Google" id="ProtNLM"/>
    </source>
</evidence>
<name>A0A839DY12_9PSEU</name>
<reference evidence="2 3" key="1">
    <citation type="submission" date="2020-07" db="EMBL/GenBank/DDBJ databases">
        <title>Sequencing the genomes of 1000 actinobacteria strains.</title>
        <authorList>
            <person name="Klenk H.-P."/>
        </authorList>
    </citation>
    <scope>NUCLEOTIDE SEQUENCE [LARGE SCALE GENOMIC DNA]</scope>
    <source>
        <strain evidence="2 3">DSM 45975</strain>
    </source>
</reference>
<accession>A0A839DY12</accession>
<feature type="transmembrane region" description="Helical" evidence="1">
    <location>
        <begin position="37"/>
        <end position="53"/>
    </location>
</feature>
<feature type="transmembrane region" description="Helical" evidence="1">
    <location>
        <begin position="455"/>
        <end position="473"/>
    </location>
</feature>
<dbReference type="SUPFAM" id="SSF52540">
    <property type="entry name" value="P-loop containing nucleoside triphosphate hydrolases"/>
    <property type="match status" value="1"/>
</dbReference>
<dbReference type="InterPro" id="IPR027417">
    <property type="entry name" value="P-loop_NTPase"/>
</dbReference>
<dbReference type="AlphaFoldDB" id="A0A839DY12"/>
<dbReference type="Gene3D" id="3.40.50.300">
    <property type="entry name" value="P-loop containing nucleotide triphosphate hydrolases"/>
    <property type="match status" value="1"/>
</dbReference>
<dbReference type="Proteomes" id="UP000569329">
    <property type="component" value="Unassembled WGS sequence"/>
</dbReference>
<evidence type="ECO:0000256" key="1">
    <source>
        <dbReference type="SAM" id="Phobius"/>
    </source>
</evidence>
<dbReference type="RefSeq" id="WP_182542910.1">
    <property type="nucleotide sequence ID" value="NZ_JACGWZ010000001.1"/>
</dbReference>
<comment type="caution">
    <text evidence="2">The sequence shown here is derived from an EMBL/GenBank/DDBJ whole genome shotgun (WGS) entry which is preliminary data.</text>
</comment>
<feature type="transmembrane region" description="Helical" evidence="1">
    <location>
        <begin position="628"/>
        <end position="648"/>
    </location>
</feature>
<keyword evidence="1" id="KW-0472">Membrane</keyword>
<evidence type="ECO:0000313" key="2">
    <source>
        <dbReference type="EMBL" id="MBA8823638.1"/>
    </source>
</evidence>
<protein>
    <recommendedName>
        <fullName evidence="4">NACHT domain-containing protein</fullName>
    </recommendedName>
</protein>
<feature type="transmembrane region" description="Helical" evidence="1">
    <location>
        <begin position="529"/>
        <end position="550"/>
    </location>
</feature>